<dbReference type="PANTHER" id="PTHR45348">
    <property type="entry name" value="HYPOTHETICAL OXIDOREDUCTASE (EUROFUNG)"/>
    <property type="match status" value="1"/>
</dbReference>
<evidence type="ECO:0000313" key="2">
    <source>
        <dbReference type="EMBL" id="RFA13264.1"/>
    </source>
</evidence>
<protein>
    <submittedName>
        <fullName evidence="2">Zn-dependent oxidoreductase</fullName>
    </submittedName>
</protein>
<dbReference type="AlphaFoldDB" id="A0A3E0VTC2"/>
<reference evidence="2 3" key="1">
    <citation type="submission" date="2017-04" db="EMBL/GenBank/DDBJ databases">
        <title>Comparative genome analysis of Subtercola boreus.</title>
        <authorList>
            <person name="Cho Y.-J."/>
            <person name="Cho A."/>
            <person name="Kim O.-S."/>
            <person name="Lee J.-I."/>
        </authorList>
    </citation>
    <scope>NUCLEOTIDE SEQUENCE [LARGE SCALE GENOMIC DNA]</scope>
    <source>
        <strain evidence="2 3">P27444</strain>
    </source>
</reference>
<evidence type="ECO:0000313" key="3">
    <source>
        <dbReference type="Proteomes" id="UP000256709"/>
    </source>
</evidence>
<dbReference type="SUPFAM" id="SSF50129">
    <property type="entry name" value="GroES-like"/>
    <property type="match status" value="1"/>
</dbReference>
<dbReference type="InterPro" id="IPR011032">
    <property type="entry name" value="GroES-like_sf"/>
</dbReference>
<dbReference type="CDD" id="cd08249">
    <property type="entry name" value="enoyl_reductase_like"/>
    <property type="match status" value="1"/>
</dbReference>
<dbReference type="InterPro" id="IPR013154">
    <property type="entry name" value="ADH-like_N"/>
</dbReference>
<dbReference type="PANTHER" id="PTHR45348:SF2">
    <property type="entry name" value="ZINC-TYPE ALCOHOL DEHYDROGENASE-LIKE PROTEIN C2E1P3.01"/>
    <property type="match status" value="1"/>
</dbReference>
<organism evidence="2 3">
    <name type="scientific">Subtercola boreus</name>
    <dbReference type="NCBI Taxonomy" id="120213"/>
    <lineage>
        <taxon>Bacteria</taxon>
        <taxon>Bacillati</taxon>
        <taxon>Actinomycetota</taxon>
        <taxon>Actinomycetes</taxon>
        <taxon>Micrococcales</taxon>
        <taxon>Microbacteriaceae</taxon>
        <taxon>Subtercola</taxon>
    </lineage>
</organism>
<feature type="domain" description="Enoyl reductase (ER)" evidence="1">
    <location>
        <begin position="14"/>
        <end position="368"/>
    </location>
</feature>
<dbReference type="InterPro" id="IPR047122">
    <property type="entry name" value="Trans-enoyl_RdTase-like"/>
</dbReference>
<proteinExistence type="predicted"/>
<evidence type="ECO:0000259" key="1">
    <source>
        <dbReference type="SMART" id="SM00829"/>
    </source>
</evidence>
<dbReference type="SUPFAM" id="SSF51735">
    <property type="entry name" value="NAD(P)-binding Rossmann-fold domains"/>
    <property type="match status" value="1"/>
</dbReference>
<gene>
    <name evidence="2" type="ORF">B7R21_08605</name>
</gene>
<dbReference type="InterPro" id="IPR036291">
    <property type="entry name" value="NAD(P)-bd_dom_sf"/>
</dbReference>
<dbReference type="GO" id="GO:0016651">
    <property type="term" value="F:oxidoreductase activity, acting on NAD(P)H"/>
    <property type="evidence" value="ECO:0007669"/>
    <property type="project" value="InterPro"/>
</dbReference>
<dbReference type="Pfam" id="PF08240">
    <property type="entry name" value="ADH_N"/>
    <property type="match status" value="1"/>
</dbReference>
<dbReference type="Gene3D" id="3.90.180.10">
    <property type="entry name" value="Medium-chain alcohol dehydrogenases, catalytic domain"/>
    <property type="match status" value="1"/>
</dbReference>
<accession>A0A3E0VTC2</accession>
<dbReference type="EMBL" id="NBXA01000019">
    <property type="protein sequence ID" value="RFA13264.1"/>
    <property type="molecule type" value="Genomic_DNA"/>
</dbReference>
<dbReference type="SMART" id="SM00829">
    <property type="entry name" value="PKS_ER"/>
    <property type="match status" value="1"/>
</dbReference>
<dbReference type="Proteomes" id="UP000256709">
    <property type="component" value="Unassembled WGS sequence"/>
</dbReference>
<dbReference type="Gene3D" id="3.40.50.720">
    <property type="entry name" value="NAD(P)-binding Rossmann-like Domain"/>
    <property type="match status" value="1"/>
</dbReference>
<dbReference type="RefSeq" id="WP_116282842.1">
    <property type="nucleotide sequence ID" value="NZ_NBXA01000019.1"/>
</dbReference>
<dbReference type="InterPro" id="IPR020843">
    <property type="entry name" value="ER"/>
</dbReference>
<sequence>MPTNTAAWLTEKHGRFHLGEAAYPSPAADQVVVRNRAVAMNPLEWIIQVEGNLTYGWLDYPTILGSDTAGEIVEIGSGVTRFQVGDRVLGHAVGTDRDVTSAAEGTFQEYTVVLERLTAPIPQALPFEEAATLPLAVSTASCALFESAWLGLQHPSAHPAATGQTVLVWGGSTSVGSQAIQLAVAAGYEVITTASPRNVDSLRELGAALVFDYNSPTVEEDIIGALSSRTLAGAVSFGTTGAPACIRIAGASKGRRFVAIGTPPVSFAALADGRLATRARITAQLISSNIGMQVSARTRGVKLKYIFGSALKKTDVSLAIYRDFLPAALADGSYQIVPKPRVVGHGVGAIQDALDLQRKGVSAQKIVVTL</sequence>
<name>A0A3E0VTC2_9MICO</name>
<comment type="caution">
    <text evidence="2">The sequence shown here is derived from an EMBL/GenBank/DDBJ whole genome shotgun (WGS) entry which is preliminary data.</text>
</comment>
<dbReference type="OrthoDB" id="9801186at2"/>